<dbReference type="GO" id="GO:0003984">
    <property type="term" value="F:acetolactate synthase activity"/>
    <property type="evidence" value="ECO:0007669"/>
    <property type="project" value="UniProtKB-EC"/>
</dbReference>
<dbReference type="Pfam" id="PF02776">
    <property type="entry name" value="TPP_enzyme_N"/>
    <property type="match status" value="1"/>
</dbReference>
<proteinExistence type="inferred from homology"/>
<dbReference type="GO" id="GO:0009099">
    <property type="term" value="P:L-valine biosynthetic process"/>
    <property type="evidence" value="ECO:0007669"/>
    <property type="project" value="TreeGrafter"/>
</dbReference>
<comment type="caution">
    <text evidence="8">The sequence shown here is derived from an EMBL/GenBank/DDBJ whole genome shotgun (WGS) entry which is preliminary data.</text>
</comment>
<feature type="domain" description="Thiamine pyrophosphate enzyme TPP-binding" evidence="6">
    <location>
        <begin position="388"/>
        <end position="531"/>
    </location>
</feature>
<feature type="domain" description="Thiamine pyrophosphate enzyme N-terminal TPP-binding" evidence="7">
    <location>
        <begin position="8"/>
        <end position="119"/>
    </location>
</feature>
<organism evidence="8 9">
    <name type="scientific">Allonocardiopsis opalescens</name>
    <dbReference type="NCBI Taxonomy" id="1144618"/>
    <lineage>
        <taxon>Bacteria</taxon>
        <taxon>Bacillati</taxon>
        <taxon>Actinomycetota</taxon>
        <taxon>Actinomycetes</taxon>
        <taxon>Streptosporangiales</taxon>
        <taxon>Allonocardiopsis</taxon>
    </lineage>
</organism>
<dbReference type="GO" id="GO:0005948">
    <property type="term" value="C:acetolactate synthase complex"/>
    <property type="evidence" value="ECO:0007669"/>
    <property type="project" value="TreeGrafter"/>
</dbReference>
<comment type="similarity">
    <text evidence="1 4">Belongs to the TPP enzyme family.</text>
</comment>
<dbReference type="SUPFAM" id="SSF52518">
    <property type="entry name" value="Thiamin diphosphate-binding fold (THDP-binding)"/>
    <property type="match status" value="2"/>
</dbReference>
<dbReference type="EMBL" id="PVZC01000014">
    <property type="protein sequence ID" value="PRX91722.1"/>
    <property type="molecule type" value="Genomic_DNA"/>
</dbReference>
<dbReference type="NCBIfam" id="NF008431">
    <property type="entry name" value="PRK11269.1"/>
    <property type="match status" value="1"/>
</dbReference>
<dbReference type="Pfam" id="PF02775">
    <property type="entry name" value="TPP_enzyme_C"/>
    <property type="match status" value="1"/>
</dbReference>
<protein>
    <submittedName>
        <fullName evidence="8">Tartronate-semialdehyde synthase</fullName>
    </submittedName>
</protein>
<gene>
    <name evidence="8" type="ORF">CLV72_1144</name>
</gene>
<dbReference type="Gene3D" id="3.40.50.970">
    <property type="match status" value="2"/>
</dbReference>
<keyword evidence="9" id="KW-1185">Reference proteome</keyword>
<dbReference type="Proteomes" id="UP000237846">
    <property type="component" value="Unassembled WGS sequence"/>
</dbReference>
<dbReference type="GO" id="GO:0009097">
    <property type="term" value="P:isoleucine biosynthetic process"/>
    <property type="evidence" value="ECO:0007669"/>
    <property type="project" value="TreeGrafter"/>
</dbReference>
<dbReference type="OrthoDB" id="4959782at2"/>
<accession>A0A2T0PS41</accession>
<dbReference type="GO" id="GO:0000287">
    <property type="term" value="F:magnesium ion binding"/>
    <property type="evidence" value="ECO:0007669"/>
    <property type="project" value="InterPro"/>
</dbReference>
<dbReference type="PANTHER" id="PTHR18968:SF14">
    <property type="entry name" value="GLYOXYLATE CARBOLIGASE"/>
    <property type="match status" value="1"/>
</dbReference>
<reference evidence="8 9" key="1">
    <citation type="submission" date="2018-03" db="EMBL/GenBank/DDBJ databases">
        <title>Genomic Encyclopedia of Archaeal and Bacterial Type Strains, Phase II (KMG-II): from individual species to whole genera.</title>
        <authorList>
            <person name="Goeker M."/>
        </authorList>
    </citation>
    <scope>NUCLEOTIDE SEQUENCE [LARGE SCALE GENOMIC DNA]</scope>
    <source>
        <strain evidence="8 9">DSM 45601</strain>
    </source>
</reference>
<dbReference type="Gene3D" id="3.40.50.1220">
    <property type="entry name" value="TPP-binding domain"/>
    <property type="match status" value="1"/>
</dbReference>
<dbReference type="InterPro" id="IPR045229">
    <property type="entry name" value="TPP_enz"/>
</dbReference>
<dbReference type="GO" id="GO:0030976">
    <property type="term" value="F:thiamine pyrophosphate binding"/>
    <property type="evidence" value="ECO:0007669"/>
    <property type="project" value="InterPro"/>
</dbReference>
<dbReference type="AlphaFoldDB" id="A0A2T0PS41"/>
<dbReference type="InterPro" id="IPR029035">
    <property type="entry name" value="DHS-like_NAD/FAD-binding_dom"/>
</dbReference>
<evidence type="ECO:0000259" key="5">
    <source>
        <dbReference type="Pfam" id="PF00205"/>
    </source>
</evidence>
<dbReference type="RefSeq" id="WP_106253621.1">
    <property type="nucleotide sequence ID" value="NZ_PVZC01000014.1"/>
</dbReference>
<evidence type="ECO:0000313" key="8">
    <source>
        <dbReference type="EMBL" id="PRX91722.1"/>
    </source>
</evidence>
<keyword evidence="2 4" id="KW-0786">Thiamine pyrophosphate</keyword>
<dbReference type="GO" id="GO:0009028">
    <property type="term" value="F:tartronate-semialdehyde synthase activity"/>
    <property type="evidence" value="ECO:0007669"/>
    <property type="project" value="TreeGrafter"/>
</dbReference>
<evidence type="ECO:0000256" key="1">
    <source>
        <dbReference type="ARBA" id="ARBA00007812"/>
    </source>
</evidence>
<evidence type="ECO:0000256" key="2">
    <source>
        <dbReference type="ARBA" id="ARBA00023052"/>
    </source>
</evidence>
<dbReference type="Pfam" id="PF00205">
    <property type="entry name" value="TPP_enzyme_M"/>
    <property type="match status" value="1"/>
</dbReference>
<sequence length="574" mass="62989">MERIPCMEAVVKVLESEGVDTVFGIPGAAILPLYSAMQHSGIKHITVRHEEGGTHAADGWARVTGNVGVSIGTSGPAGTNMITGLYTAMADSIPIICITGQAARDKLHTEAFQAVDIVEIAKPVTKWAVQLKEPAQAPWVFREAFRIARSGRPGPVLIDLPIDVQRGECYYDAELDGPLPVEVPEPRPEPVRAALEMLLTAERPLILAGGGVVIADADKELRRLAEHLQIPVQVTLMGKGAFPEDHPLFAGMAGIQTQQRWGNAAFLESDLVLAVGARFGDRHTGDLDTYRRGRRFIHVDIEPTQIGKVFEPELGIVGHARTTLAALHEQAAQIAPARGSWAWPERVAELRDTLPRRDDFDAVPIKPPRVFRELNEFYGPDTTFVTAIGLYQIWSGQFQRTQLPHRYLVCGQAGPLGWEVPAAIGVKAAYPEREVVAVAGDYSFQFLMEEVAVAAQYRIPFVIVLVNNEYLGLIRQAELPYDMNYAVDLHYAENGVDHVKLMEAFGCPARRVTDPESIQPALRWASEESARVQLPVMVEVMVEREANAAMGQSLDAIKEFEPVPELSPAVFETG</sequence>
<dbReference type="FunFam" id="3.40.50.970:FF:000007">
    <property type="entry name" value="Acetolactate synthase"/>
    <property type="match status" value="1"/>
</dbReference>
<name>A0A2T0PS41_9ACTN</name>
<dbReference type="InterPro" id="IPR011766">
    <property type="entry name" value="TPP_enzyme_TPP-bd"/>
</dbReference>
<dbReference type="FunFam" id="3.40.50.1220:FF:000008">
    <property type="entry name" value="Acetolactate synthase"/>
    <property type="match status" value="1"/>
</dbReference>
<dbReference type="InterPro" id="IPR012000">
    <property type="entry name" value="Thiamin_PyroP_enz_cen_dom"/>
</dbReference>
<evidence type="ECO:0000259" key="6">
    <source>
        <dbReference type="Pfam" id="PF02775"/>
    </source>
</evidence>
<dbReference type="InterPro" id="IPR029061">
    <property type="entry name" value="THDP-binding"/>
</dbReference>
<evidence type="ECO:0000256" key="4">
    <source>
        <dbReference type="RuleBase" id="RU362132"/>
    </source>
</evidence>
<dbReference type="SUPFAM" id="SSF52467">
    <property type="entry name" value="DHS-like NAD/FAD-binding domain"/>
    <property type="match status" value="1"/>
</dbReference>
<dbReference type="PANTHER" id="PTHR18968">
    <property type="entry name" value="THIAMINE PYROPHOSPHATE ENZYMES"/>
    <property type="match status" value="1"/>
</dbReference>
<comment type="catalytic activity">
    <reaction evidence="3">
        <text>2 pyruvate + H(+) = (2S)-2-acetolactate + CO2</text>
        <dbReference type="Rhea" id="RHEA:25249"/>
        <dbReference type="ChEBI" id="CHEBI:15361"/>
        <dbReference type="ChEBI" id="CHEBI:15378"/>
        <dbReference type="ChEBI" id="CHEBI:16526"/>
        <dbReference type="ChEBI" id="CHEBI:58476"/>
        <dbReference type="EC" id="2.2.1.6"/>
    </reaction>
</comment>
<dbReference type="GO" id="GO:0050660">
    <property type="term" value="F:flavin adenine dinucleotide binding"/>
    <property type="evidence" value="ECO:0007669"/>
    <property type="project" value="TreeGrafter"/>
</dbReference>
<evidence type="ECO:0000259" key="7">
    <source>
        <dbReference type="Pfam" id="PF02776"/>
    </source>
</evidence>
<dbReference type="CDD" id="cd07035">
    <property type="entry name" value="TPP_PYR_POX_like"/>
    <property type="match status" value="1"/>
</dbReference>
<feature type="domain" description="Thiamine pyrophosphate enzyme central" evidence="5">
    <location>
        <begin position="191"/>
        <end position="327"/>
    </location>
</feature>
<evidence type="ECO:0000256" key="3">
    <source>
        <dbReference type="ARBA" id="ARBA00048670"/>
    </source>
</evidence>
<evidence type="ECO:0000313" key="9">
    <source>
        <dbReference type="Proteomes" id="UP000237846"/>
    </source>
</evidence>
<dbReference type="InterPro" id="IPR012001">
    <property type="entry name" value="Thiamin_PyroP_enz_TPP-bd_dom"/>
</dbReference>